<keyword evidence="2" id="KW-1185">Reference proteome</keyword>
<organism evidence="1 2">
    <name type="scientific">[Candida] jaroonii</name>
    <dbReference type="NCBI Taxonomy" id="467808"/>
    <lineage>
        <taxon>Eukaryota</taxon>
        <taxon>Fungi</taxon>
        <taxon>Dikarya</taxon>
        <taxon>Ascomycota</taxon>
        <taxon>Saccharomycotina</taxon>
        <taxon>Pichiomycetes</taxon>
        <taxon>Debaryomycetaceae</taxon>
        <taxon>Yamadazyma</taxon>
    </lineage>
</organism>
<reference evidence="1" key="1">
    <citation type="submission" date="2022-06" db="EMBL/GenBank/DDBJ databases">
        <authorList>
            <person name="Legras J.-L."/>
            <person name="Devillers H."/>
            <person name="Grondin C."/>
        </authorList>
    </citation>
    <scope>NUCLEOTIDE SEQUENCE</scope>
    <source>
        <strain evidence="1">CLIB 1444</strain>
    </source>
</reference>
<gene>
    <name evidence="1" type="ORF">CLIB1444_03S08394</name>
</gene>
<name>A0ACA9Y5R3_9ASCO</name>
<sequence>MLRRRSRILLVSIILSGCILILYNVLKYNEFEVEIESSVINSSSFFKFYNKKTTPFSETNAAKQTEMNLNINNFDNLPLDKQLSLISQYTESYSADKLEFFEKIFDNFYENKPSVVDLSTYHSDERIYHARYNSKDDDSEDNRIVFNEAYLSSFLQLDDDELKAMKKSHSNIIKNIPKSAPKNFYRKNGIVFVGGGKFNFLTLLSIKHIRDLGSKTPIEVLIPTLDEFESNLCFKVFPQYNAKCLVMPHILNQYSEGDNVFKKFEFKGYQYKVLALLLSSFEKILFLDSDNTPTQNPDSLFESEPFSSHGLIVWPDFWKRATSPTYYDIAGINIDKTKFLPRYNELINDYENIDYSKFKPQDIPFHQYKGAIPDPTNESGQLMINKKTHLNVLILALYYNLFGPSHYYPLFSQGSDGEGDKETFLASCVALNCKFYQVKKFLKAMGYFNSNLNFVGTGMGQYNPVHDYRNEKLPEDQKHDDLLFIHSNFPKLNPWDLKVKGKLMDNGERLRLYGNAIKLSIGYDFEKVQWQNMKYFLCDLKVKVAIFNDVEKDDLCKEIEDQLSFLTSTTHLTKDAF</sequence>
<protein>
    <submittedName>
        <fullName evidence="1">Alpha-1,2-mannosyltransferase Mnn2p</fullName>
    </submittedName>
</protein>
<comment type="caution">
    <text evidence="1">The sequence shown here is derived from an EMBL/GenBank/DDBJ whole genome shotgun (WGS) entry which is preliminary data.</text>
</comment>
<accession>A0ACA9Y5R3</accession>
<evidence type="ECO:0000313" key="1">
    <source>
        <dbReference type="EMBL" id="CAH6720280.1"/>
    </source>
</evidence>
<dbReference type="EMBL" id="CALSDN010000003">
    <property type="protein sequence ID" value="CAH6720280.1"/>
    <property type="molecule type" value="Genomic_DNA"/>
</dbReference>
<dbReference type="Proteomes" id="UP001152531">
    <property type="component" value="Unassembled WGS sequence"/>
</dbReference>
<proteinExistence type="predicted"/>
<evidence type="ECO:0000313" key="2">
    <source>
        <dbReference type="Proteomes" id="UP001152531"/>
    </source>
</evidence>